<protein>
    <submittedName>
        <fullName evidence="1">Uncharacterized protein</fullName>
    </submittedName>
</protein>
<dbReference type="EMBL" id="GL378400">
    <property type="protein sequence ID" value="EFJ41147.1"/>
    <property type="molecule type" value="Genomic_DNA"/>
</dbReference>
<dbReference type="GeneID" id="9622895"/>
<keyword evidence="2" id="KW-1185">Reference proteome</keyword>
<accession>D8UGM5</accession>
<organism evidence="2">
    <name type="scientific">Volvox carteri f. nagariensis</name>
    <dbReference type="NCBI Taxonomy" id="3068"/>
    <lineage>
        <taxon>Eukaryota</taxon>
        <taxon>Viridiplantae</taxon>
        <taxon>Chlorophyta</taxon>
        <taxon>core chlorophytes</taxon>
        <taxon>Chlorophyceae</taxon>
        <taxon>CS clade</taxon>
        <taxon>Chlamydomonadales</taxon>
        <taxon>Volvocaceae</taxon>
        <taxon>Volvox</taxon>
    </lineage>
</organism>
<name>D8UGM5_VOLCA</name>
<dbReference type="RefSeq" id="XP_002957819.1">
    <property type="nucleotide sequence ID" value="XM_002957773.1"/>
</dbReference>
<reference evidence="1 2" key="1">
    <citation type="journal article" date="2010" name="Science">
        <title>Genomic analysis of organismal complexity in the multicellular green alga Volvox carteri.</title>
        <authorList>
            <person name="Prochnik S.E."/>
            <person name="Umen J."/>
            <person name="Nedelcu A.M."/>
            <person name="Hallmann A."/>
            <person name="Miller S.M."/>
            <person name="Nishii I."/>
            <person name="Ferris P."/>
            <person name="Kuo A."/>
            <person name="Mitros T."/>
            <person name="Fritz-Laylin L.K."/>
            <person name="Hellsten U."/>
            <person name="Chapman J."/>
            <person name="Simakov O."/>
            <person name="Rensing S.A."/>
            <person name="Terry A."/>
            <person name="Pangilinan J."/>
            <person name="Kapitonov V."/>
            <person name="Jurka J."/>
            <person name="Salamov A."/>
            <person name="Shapiro H."/>
            <person name="Schmutz J."/>
            <person name="Grimwood J."/>
            <person name="Lindquist E."/>
            <person name="Lucas S."/>
            <person name="Grigoriev I.V."/>
            <person name="Schmitt R."/>
            <person name="Kirk D."/>
            <person name="Rokhsar D.S."/>
        </authorList>
    </citation>
    <scope>NUCLEOTIDE SEQUENCE [LARGE SCALE GENOMIC DNA]</scope>
    <source>
        <strain evidence="2">f. Nagariensis / Eve</strain>
    </source>
</reference>
<dbReference type="Proteomes" id="UP000001058">
    <property type="component" value="Unassembled WGS sequence"/>
</dbReference>
<dbReference type="STRING" id="3068.D8UGM5"/>
<dbReference type="KEGG" id="vcn:VOLCADRAFT_98928"/>
<evidence type="ECO:0000313" key="1">
    <source>
        <dbReference type="EMBL" id="EFJ41147.1"/>
    </source>
</evidence>
<dbReference type="AlphaFoldDB" id="D8UGM5"/>
<sequence>MFTTHSSGAPQLTIHHQYHATYDVPDPKPPIDEKAFLERLKEDIREKYGRITRPMDAYGMPHNLHLYLDTDNAPASAVCNIMFKVADEVDAVVLVLAAHGKVISRNPQVPLVGWGLQNRRREICVSVCMYVGVCRGGLNTEITRGVQGASS</sequence>
<dbReference type="InParanoid" id="D8UGM5"/>
<evidence type="ECO:0000313" key="2">
    <source>
        <dbReference type="Proteomes" id="UP000001058"/>
    </source>
</evidence>
<proteinExistence type="predicted"/>
<dbReference type="OrthoDB" id="843225at2759"/>
<gene>
    <name evidence="1" type="ORF">VOLCADRAFT_98928</name>
</gene>